<proteinExistence type="predicted"/>
<reference evidence="2" key="2">
    <citation type="journal article" date="2022" name="Microb. Genom.">
        <title>A chromosome-scale genome assembly of the tomato pathogen Cladosporium fulvum reveals a compartmentalized genome architecture and the presence of a dispensable chromosome.</title>
        <authorList>
            <person name="Zaccaron A.Z."/>
            <person name="Chen L.H."/>
            <person name="Samaras A."/>
            <person name="Stergiopoulos I."/>
        </authorList>
    </citation>
    <scope>NUCLEOTIDE SEQUENCE</scope>
    <source>
        <strain evidence="2">Race5_Kim</strain>
    </source>
</reference>
<protein>
    <submittedName>
        <fullName evidence="2">Uncharacterized protein</fullName>
    </submittedName>
</protein>
<evidence type="ECO:0000313" key="2">
    <source>
        <dbReference type="EMBL" id="UJO18426.1"/>
    </source>
</evidence>
<dbReference type="GeneID" id="71986548"/>
<dbReference type="KEGG" id="ffu:CLAFUR5_06670"/>
<keyword evidence="3" id="KW-1185">Reference proteome</keyword>
<dbReference type="AlphaFoldDB" id="A0A9Q8LIT5"/>
<feature type="chain" id="PRO_5040121975" evidence="1">
    <location>
        <begin position="20"/>
        <end position="79"/>
    </location>
</feature>
<feature type="signal peptide" evidence="1">
    <location>
        <begin position="1"/>
        <end position="19"/>
    </location>
</feature>
<dbReference type="EMBL" id="CP090168">
    <property type="protein sequence ID" value="UJO18426.1"/>
    <property type="molecule type" value="Genomic_DNA"/>
</dbReference>
<sequence length="79" mass="8808">MKFFTVAVFLLSSMAWCFSCEFTNMGDGICVPNAEEFSRGWKSQLCFQESVCKEKGDGCIINARRDNTGLTDFRANCSG</sequence>
<gene>
    <name evidence="2" type="ORF">CLAFUR5_06670</name>
</gene>
<name>A0A9Q8LIT5_PASFU</name>
<dbReference type="RefSeq" id="XP_047762792.1">
    <property type="nucleotide sequence ID" value="XM_047905818.1"/>
</dbReference>
<evidence type="ECO:0000313" key="3">
    <source>
        <dbReference type="Proteomes" id="UP000756132"/>
    </source>
</evidence>
<dbReference type="Proteomes" id="UP000756132">
    <property type="component" value="Chromosome 6"/>
</dbReference>
<reference evidence="2" key="1">
    <citation type="submission" date="2021-12" db="EMBL/GenBank/DDBJ databases">
        <authorList>
            <person name="Zaccaron A."/>
            <person name="Stergiopoulos I."/>
        </authorList>
    </citation>
    <scope>NUCLEOTIDE SEQUENCE</scope>
    <source>
        <strain evidence="2">Race5_Kim</strain>
    </source>
</reference>
<organism evidence="2 3">
    <name type="scientific">Passalora fulva</name>
    <name type="common">Tomato leaf mold</name>
    <name type="synonym">Cladosporium fulvum</name>
    <dbReference type="NCBI Taxonomy" id="5499"/>
    <lineage>
        <taxon>Eukaryota</taxon>
        <taxon>Fungi</taxon>
        <taxon>Dikarya</taxon>
        <taxon>Ascomycota</taxon>
        <taxon>Pezizomycotina</taxon>
        <taxon>Dothideomycetes</taxon>
        <taxon>Dothideomycetidae</taxon>
        <taxon>Mycosphaerellales</taxon>
        <taxon>Mycosphaerellaceae</taxon>
        <taxon>Fulvia</taxon>
    </lineage>
</organism>
<evidence type="ECO:0000256" key="1">
    <source>
        <dbReference type="SAM" id="SignalP"/>
    </source>
</evidence>
<keyword evidence="1" id="KW-0732">Signal</keyword>
<accession>A0A9Q8LIT5</accession>